<dbReference type="CDD" id="cd08276">
    <property type="entry name" value="MDR7"/>
    <property type="match status" value="1"/>
</dbReference>
<dbReference type="Pfam" id="PF00107">
    <property type="entry name" value="ADH_zinc_N"/>
    <property type="match status" value="1"/>
</dbReference>
<organism evidence="2 3">
    <name type="scientific">Labrys wisconsinensis</name>
    <dbReference type="NCBI Taxonomy" id="425677"/>
    <lineage>
        <taxon>Bacteria</taxon>
        <taxon>Pseudomonadati</taxon>
        <taxon>Pseudomonadota</taxon>
        <taxon>Alphaproteobacteria</taxon>
        <taxon>Hyphomicrobiales</taxon>
        <taxon>Xanthobacteraceae</taxon>
        <taxon>Labrys</taxon>
    </lineage>
</organism>
<evidence type="ECO:0000313" key="3">
    <source>
        <dbReference type="Proteomes" id="UP001242480"/>
    </source>
</evidence>
<dbReference type="InterPro" id="IPR013149">
    <property type="entry name" value="ADH-like_C"/>
</dbReference>
<dbReference type="SMART" id="SM00829">
    <property type="entry name" value="PKS_ER"/>
    <property type="match status" value="1"/>
</dbReference>
<dbReference type="RefSeq" id="WP_307278528.1">
    <property type="nucleotide sequence ID" value="NZ_JAUSVX010000011.1"/>
</dbReference>
<dbReference type="SUPFAM" id="SSF51735">
    <property type="entry name" value="NAD(P)-binding Rossmann-fold domains"/>
    <property type="match status" value="1"/>
</dbReference>
<dbReference type="PANTHER" id="PTHR45033">
    <property type="match status" value="1"/>
</dbReference>
<comment type="caution">
    <text evidence="2">The sequence shown here is derived from an EMBL/GenBank/DDBJ whole genome shotgun (WGS) entry which is preliminary data.</text>
</comment>
<dbReference type="Gene3D" id="3.40.50.720">
    <property type="entry name" value="NAD(P)-binding Rossmann-like Domain"/>
    <property type="match status" value="1"/>
</dbReference>
<gene>
    <name evidence="2" type="ORF">QO011_005189</name>
</gene>
<name>A0ABU0JD02_9HYPH</name>
<dbReference type="InterPro" id="IPR052711">
    <property type="entry name" value="Zinc_ADH-like"/>
</dbReference>
<evidence type="ECO:0000313" key="2">
    <source>
        <dbReference type="EMBL" id="MDQ0472160.1"/>
    </source>
</evidence>
<feature type="domain" description="Enoyl reductase (ER)" evidence="1">
    <location>
        <begin position="14"/>
        <end position="337"/>
    </location>
</feature>
<dbReference type="Gene3D" id="3.90.180.10">
    <property type="entry name" value="Medium-chain alcohol dehydrogenases, catalytic domain"/>
    <property type="match status" value="1"/>
</dbReference>
<proteinExistence type="predicted"/>
<protein>
    <submittedName>
        <fullName evidence="2">NADPH:quinone reductase-like Zn-dependent oxidoreductase</fullName>
    </submittedName>
</protein>
<dbReference type="EMBL" id="JAUSVX010000011">
    <property type="protein sequence ID" value="MDQ0472160.1"/>
    <property type="molecule type" value="Genomic_DNA"/>
</dbReference>
<keyword evidence="3" id="KW-1185">Reference proteome</keyword>
<dbReference type="InterPro" id="IPR036291">
    <property type="entry name" value="NAD(P)-bd_dom_sf"/>
</dbReference>
<accession>A0ABU0JD02</accession>
<dbReference type="Proteomes" id="UP001242480">
    <property type="component" value="Unassembled WGS sequence"/>
</dbReference>
<evidence type="ECO:0000259" key="1">
    <source>
        <dbReference type="SMART" id="SM00829"/>
    </source>
</evidence>
<dbReference type="SUPFAM" id="SSF50129">
    <property type="entry name" value="GroES-like"/>
    <property type="match status" value="1"/>
</dbReference>
<sequence>MTETMRRWEMDAIGRERLELREVSLPSPARREVLVKVAAVALNYRDRMVIESGRGLPLGFPFTPGSDLAGTVVALGEDATRFSRGERVISTFAPGWIDGARSGDARTPSYRTLGGYYPGVLADYVAFPEEWFVPAPTTLDDAQASTLPCAGLTAWFALVERARVRAGQTVLIEGTGGVALFGLQIAKAHGAGVIISGSADKLARAEALGADHCIDRRKADLVEAVYEITLHRGADHILELIGGPHLGKAAQMAAVGGHICLIGALEGFEVTAPLMPLLLKDVTVHGIGTGHRRALEDLVRAVDRTGLKPVIDTRYPMSDLPAALGHLDRGAFGKIVVEMV</sequence>
<dbReference type="PANTHER" id="PTHR45033:SF2">
    <property type="entry name" value="ZINC-TYPE ALCOHOL DEHYDROGENASE-LIKE PROTEIN C1773.06C"/>
    <property type="match status" value="1"/>
</dbReference>
<dbReference type="Pfam" id="PF08240">
    <property type="entry name" value="ADH_N"/>
    <property type="match status" value="1"/>
</dbReference>
<dbReference type="InterPro" id="IPR013154">
    <property type="entry name" value="ADH-like_N"/>
</dbReference>
<reference evidence="2 3" key="1">
    <citation type="submission" date="2023-07" db="EMBL/GenBank/DDBJ databases">
        <title>Genomic Encyclopedia of Type Strains, Phase IV (KMG-IV): sequencing the most valuable type-strain genomes for metagenomic binning, comparative biology and taxonomic classification.</title>
        <authorList>
            <person name="Goeker M."/>
        </authorList>
    </citation>
    <scope>NUCLEOTIDE SEQUENCE [LARGE SCALE GENOMIC DNA]</scope>
    <source>
        <strain evidence="2 3">DSM 19619</strain>
    </source>
</reference>
<dbReference type="InterPro" id="IPR020843">
    <property type="entry name" value="ER"/>
</dbReference>
<dbReference type="InterPro" id="IPR011032">
    <property type="entry name" value="GroES-like_sf"/>
</dbReference>